<evidence type="ECO:0000256" key="6">
    <source>
        <dbReference type="ARBA" id="ARBA00022692"/>
    </source>
</evidence>
<keyword evidence="11" id="KW-0739">Sodium transport</keyword>
<evidence type="ECO:0000256" key="1">
    <source>
        <dbReference type="ARBA" id="ARBA00004651"/>
    </source>
</evidence>
<gene>
    <name evidence="14" type="ORF">GCM10010969_27540</name>
</gene>
<dbReference type="Proteomes" id="UP000606653">
    <property type="component" value="Unassembled WGS sequence"/>
</dbReference>
<keyword evidence="4" id="KW-0050">Antiport</keyword>
<keyword evidence="15" id="KW-1185">Reference proteome</keyword>
<name>A0ABQ2L698_9BACL</name>
<reference evidence="15" key="1">
    <citation type="journal article" date="2019" name="Int. J. Syst. Evol. Microbiol.">
        <title>The Global Catalogue of Microorganisms (GCM) 10K type strain sequencing project: providing services to taxonomists for standard genome sequencing and annotation.</title>
        <authorList>
            <consortium name="The Broad Institute Genomics Platform"/>
            <consortium name="The Broad Institute Genome Sequencing Center for Infectious Disease"/>
            <person name="Wu L."/>
            <person name="Ma J."/>
        </authorList>
    </citation>
    <scope>NUCLEOTIDE SEQUENCE [LARGE SCALE GENOMIC DNA]</scope>
    <source>
        <strain evidence="15">CGMCC 1.6964</strain>
    </source>
</reference>
<evidence type="ECO:0000256" key="12">
    <source>
        <dbReference type="SAM" id="Phobius"/>
    </source>
</evidence>
<dbReference type="Gene3D" id="6.10.140.1330">
    <property type="match status" value="1"/>
</dbReference>
<feature type="transmembrane region" description="Helical" evidence="12">
    <location>
        <begin position="33"/>
        <end position="52"/>
    </location>
</feature>
<organism evidence="14 15">
    <name type="scientific">Saccharibacillus kuerlensis</name>
    <dbReference type="NCBI Taxonomy" id="459527"/>
    <lineage>
        <taxon>Bacteria</taxon>
        <taxon>Bacillati</taxon>
        <taxon>Bacillota</taxon>
        <taxon>Bacilli</taxon>
        <taxon>Bacillales</taxon>
        <taxon>Paenibacillaceae</taxon>
        <taxon>Saccharibacillus</taxon>
    </lineage>
</organism>
<feature type="transmembrane region" description="Helical" evidence="12">
    <location>
        <begin position="164"/>
        <end position="184"/>
    </location>
</feature>
<sequence length="416" mass="44995">MVHHFNEVFIQILILLAIAMAVVGVANKLNRPYSIALVVIGLVLGLVNIPVLEEAENYITQSNVFQAVVISLFLPILLGDATLKTPFSHLREQAKPVLALALAGTLLSFTLIALGSYYLLGLPLIVACTFAALMSATDPISVISIFKSLGVPKKLTTIIEGESLLNDGIAVVLFQISSIYLLTYMEMGWTGVGSGLLLFMQFALGGTVLGLLLGFIFSRIIIRFDDYPFETALSALLFFGCFFIAEALHVSGVIAVVAGGLMFGNYGRRVGMSETTHMNIDTFWDTIALIANSLIFLMVGLEIRNIDFSGRWPLLLLAIVIVLIARTVAVYLSLAPIKGFETKYKHILNWGGLKGSLSIALALSLPIEFAGREDILALAFSVVLFSLLVQGLSIETFLIKLGLVKKPQPKGAVESK</sequence>
<keyword evidence="3" id="KW-0813">Transport</keyword>
<evidence type="ECO:0000259" key="13">
    <source>
        <dbReference type="Pfam" id="PF00999"/>
    </source>
</evidence>
<evidence type="ECO:0000313" key="14">
    <source>
        <dbReference type="EMBL" id="GGO03359.1"/>
    </source>
</evidence>
<feature type="transmembrane region" description="Helical" evidence="12">
    <location>
        <begin position="283"/>
        <end position="301"/>
    </location>
</feature>
<keyword evidence="5" id="KW-1003">Cell membrane</keyword>
<keyword evidence="6 12" id="KW-0812">Transmembrane</keyword>
<feature type="transmembrane region" description="Helical" evidence="12">
    <location>
        <begin position="234"/>
        <end position="263"/>
    </location>
</feature>
<dbReference type="PANTHER" id="PTHR10110">
    <property type="entry name" value="SODIUM/HYDROGEN EXCHANGER"/>
    <property type="match status" value="1"/>
</dbReference>
<feature type="transmembrane region" description="Helical" evidence="12">
    <location>
        <begin position="347"/>
        <end position="365"/>
    </location>
</feature>
<feature type="transmembrane region" description="Helical" evidence="12">
    <location>
        <begin position="377"/>
        <end position="399"/>
    </location>
</feature>
<comment type="similarity">
    <text evidence="2">Belongs to the monovalent cation:proton antiporter 1 (CPA1) transporter (TC 2.A.36) family.</text>
</comment>
<protein>
    <recommendedName>
        <fullName evidence="13">Cation/H+ exchanger transmembrane domain-containing protein</fullName>
    </recommendedName>
</protein>
<keyword evidence="10 12" id="KW-0472">Membrane</keyword>
<keyword evidence="8" id="KW-0915">Sodium</keyword>
<evidence type="ECO:0000256" key="11">
    <source>
        <dbReference type="ARBA" id="ARBA00023201"/>
    </source>
</evidence>
<feature type="transmembrane region" description="Helical" evidence="12">
    <location>
        <begin position="196"/>
        <end position="222"/>
    </location>
</feature>
<feature type="transmembrane region" description="Helical" evidence="12">
    <location>
        <begin position="124"/>
        <end position="143"/>
    </location>
</feature>
<keyword evidence="7 12" id="KW-1133">Transmembrane helix</keyword>
<feature type="transmembrane region" description="Helical" evidence="12">
    <location>
        <begin position="6"/>
        <end position="26"/>
    </location>
</feature>
<dbReference type="Pfam" id="PF00999">
    <property type="entry name" value="Na_H_Exchanger"/>
    <property type="match status" value="1"/>
</dbReference>
<evidence type="ECO:0000313" key="15">
    <source>
        <dbReference type="Proteomes" id="UP000606653"/>
    </source>
</evidence>
<dbReference type="RefSeq" id="WP_018976608.1">
    <property type="nucleotide sequence ID" value="NZ_BMLN01000007.1"/>
</dbReference>
<evidence type="ECO:0000256" key="3">
    <source>
        <dbReference type="ARBA" id="ARBA00022448"/>
    </source>
</evidence>
<evidence type="ECO:0000256" key="4">
    <source>
        <dbReference type="ARBA" id="ARBA00022449"/>
    </source>
</evidence>
<dbReference type="PANTHER" id="PTHR10110:SF195">
    <property type="entry name" value="NA(+)_H(+) ANTIPORTER NHAS2"/>
    <property type="match status" value="1"/>
</dbReference>
<evidence type="ECO:0000256" key="2">
    <source>
        <dbReference type="ARBA" id="ARBA00007367"/>
    </source>
</evidence>
<proteinExistence type="inferred from homology"/>
<keyword evidence="9" id="KW-0406">Ion transport</keyword>
<accession>A0ABQ2L698</accession>
<feature type="domain" description="Cation/H+ exchanger transmembrane" evidence="13">
    <location>
        <begin position="19"/>
        <end position="399"/>
    </location>
</feature>
<feature type="transmembrane region" description="Helical" evidence="12">
    <location>
        <begin position="313"/>
        <end position="335"/>
    </location>
</feature>
<comment type="subcellular location">
    <subcellularLocation>
        <location evidence="1">Cell membrane</location>
        <topology evidence="1">Multi-pass membrane protein</topology>
    </subcellularLocation>
</comment>
<dbReference type="InterPro" id="IPR018422">
    <property type="entry name" value="Cation/H_exchanger_CPA1"/>
</dbReference>
<dbReference type="InterPro" id="IPR006153">
    <property type="entry name" value="Cation/H_exchanger_TM"/>
</dbReference>
<feature type="transmembrane region" description="Helical" evidence="12">
    <location>
        <begin position="97"/>
        <end position="118"/>
    </location>
</feature>
<evidence type="ECO:0000256" key="7">
    <source>
        <dbReference type="ARBA" id="ARBA00022989"/>
    </source>
</evidence>
<dbReference type="EMBL" id="BMLN01000007">
    <property type="protein sequence ID" value="GGO03359.1"/>
    <property type="molecule type" value="Genomic_DNA"/>
</dbReference>
<evidence type="ECO:0000256" key="9">
    <source>
        <dbReference type="ARBA" id="ARBA00023065"/>
    </source>
</evidence>
<evidence type="ECO:0000256" key="5">
    <source>
        <dbReference type="ARBA" id="ARBA00022475"/>
    </source>
</evidence>
<evidence type="ECO:0000256" key="10">
    <source>
        <dbReference type="ARBA" id="ARBA00023136"/>
    </source>
</evidence>
<evidence type="ECO:0000256" key="8">
    <source>
        <dbReference type="ARBA" id="ARBA00023053"/>
    </source>
</evidence>
<feature type="transmembrane region" description="Helical" evidence="12">
    <location>
        <begin position="64"/>
        <end position="85"/>
    </location>
</feature>
<comment type="caution">
    <text evidence="14">The sequence shown here is derived from an EMBL/GenBank/DDBJ whole genome shotgun (WGS) entry which is preliminary data.</text>
</comment>